<evidence type="ECO:0000256" key="5">
    <source>
        <dbReference type="ARBA" id="ARBA00022692"/>
    </source>
</evidence>
<dbReference type="RefSeq" id="WP_004294878.1">
    <property type="nucleotide sequence ID" value="NZ_JABAGL010000006.1"/>
</dbReference>
<dbReference type="EMBL" id="JABAGL010000006">
    <property type="protein sequence ID" value="NME85387.1"/>
    <property type="molecule type" value="Genomic_DNA"/>
</dbReference>
<evidence type="ECO:0000256" key="7">
    <source>
        <dbReference type="ARBA" id="ARBA00022824"/>
    </source>
</evidence>
<protein>
    <recommendedName>
        <fullName evidence="14">Peptide O-xylosyltransferase</fullName>
    </recommendedName>
</protein>
<evidence type="ECO:0000256" key="4">
    <source>
        <dbReference type="ARBA" id="ARBA00022679"/>
    </source>
</evidence>
<comment type="subcellular location">
    <subcellularLocation>
        <location evidence="2">Endoplasmic reticulum membrane</location>
        <topology evidence="2">Single-pass type II membrane protein</topology>
    </subcellularLocation>
    <subcellularLocation>
        <location evidence="1">Golgi apparatus membrane</location>
        <topology evidence="1">Single-pass type II membrane protein</topology>
    </subcellularLocation>
</comment>
<keyword evidence="4 15" id="KW-0808">Transferase</keyword>
<dbReference type="GO" id="GO:0050650">
    <property type="term" value="P:chondroitin sulfate proteoglycan biosynthetic process"/>
    <property type="evidence" value="ECO:0007669"/>
    <property type="project" value="TreeGrafter"/>
</dbReference>
<dbReference type="Proteomes" id="UP000283538">
    <property type="component" value="Unassembled WGS sequence"/>
</dbReference>
<evidence type="ECO:0000256" key="14">
    <source>
        <dbReference type="ARBA" id="ARBA00042865"/>
    </source>
</evidence>
<gene>
    <name evidence="16" type="ORF">DW701_10570</name>
    <name evidence="15" type="ORF">HF841_05025</name>
</gene>
<evidence type="ECO:0000256" key="3">
    <source>
        <dbReference type="ARBA" id="ARBA00022676"/>
    </source>
</evidence>
<dbReference type="Proteomes" id="UP000520291">
    <property type="component" value="Unassembled WGS sequence"/>
</dbReference>
<keyword evidence="9" id="KW-1133">Transmembrane helix</keyword>
<keyword evidence="3 15" id="KW-0328">Glycosyltransferase</keyword>
<dbReference type="PANTHER" id="PTHR46025:SF3">
    <property type="entry name" value="XYLOSYLTRANSFERASE OXT"/>
    <property type="match status" value="1"/>
</dbReference>
<evidence type="ECO:0000256" key="12">
    <source>
        <dbReference type="ARBA" id="ARBA00023157"/>
    </source>
</evidence>
<keyword evidence="6" id="KW-0479">Metal-binding</keyword>
<evidence type="ECO:0000256" key="1">
    <source>
        <dbReference type="ARBA" id="ARBA00004323"/>
    </source>
</evidence>
<keyword evidence="13" id="KW-0325">Glycoprotein</keyword>
<evidence type="ECO:0000313" key="18">
    <source>
        <dbReference type="Proteomes" id="UP000520291"/>
    </source>
</evidence>
<dbReference type="EMBL" id="QSLA01000011">
    <property type="protein sequence ID" value="RHF08254.1"/>
    <property type="molecule type" value="Genomic_DNA"/>
</dbReference>
<keyword evidence="5" id="KW-0812">Transmembrane</keyword>
<reference evidence="16 17" key="1">
    <citation type="submission" date="2018-08" db="EMBL/GenBank/DDBJ databases">
        <title>A genome reference for cultivated species of the human gut microbiota.</title>
        <authorList>
            <person name="Zou Y."/>
            <person name="Xue W."/>
            <person name="Luo G."/>
        </authorList>
    </citation>
    <scope>NUCLEOTIDE SEQUENCE [LARGE SCALE GENOMIC DNA]</scope>
    <source>
        <strain evidence="16 17">AM26-26AC</strain>
    </source>
</reference>
<name>A0A414MB14_9BACE</name>
<reference evidence="15 18" key="2">
    <citation type="submission" date="2020-04" db="EMBL/GenBank/DDBJ databases">
        <authorList>
            <person name="Hitch T.C.A."/>
            <person name="Wylensek D."/>
            <person name="Clavel T."/>
        </authorList>
    </citation>
    <scope>NUCLEOTIDE SEQUENCE [LARGE SCALE GENOMIC DNA]</scope>
    <source>
        <strain evidence="15 18">WCA3-601-WT-5E</strain>
    </source>
</reference>
<sequence length="294" mass="35431">MLNHAFLIIAHDSPELLKRIINNVKVPNHYVFIHLDKNADQQRFNMIQEERVTFIDNIYVTHGGFSLIMAEIMLMKAALKSDVNFDYFHLISGHDYLCRSMSEFDSFFELNNGRSYMHYDSDEQHEQWKTLITNRYVKWNLKDKGFNKFFRKAICYGLNRLLLKNVTFQLYAGWQWFSWHRTVVEYVLREIASHPTYLESFRYTNCCDEVIFHTMLWEHLEELNIDRNNSLRYIDWFPKRKYVTLPLILDERDYVAIKESKAFFCRKVFIDRSVKLLDLLDADIDAKNKVNQKF</sequence>
<comment type="caution">
    <text evidence="16">The sequence shown here is derived from an EMBL/GenBank/DDBJ whole genome shotgun (WGS) entry which is preliminary data.</text>
</comment>
<dbReference type="GO" id="GO:0046872">
    <property type="term" value="F:metal ion binding"/>
    <property type="evidence" value="ECO:0007669"/>
    <property type="project" value="UniProtKB-KW"/>
</dbReference>
<dbReference type="AlphaFoldDB" id="A0A414MB14"/>
<organism evidence="16 17">
    <name type="scientific">Bacteroides eggerthii</name>
    <dbReference type="NCBI Taxonomy" id="28111"/>
    <lineage>
        <taxon>Bacteria</taxon>
        <taxon>Pseudomonadati</taxon>
        <taxon>Bacteroidota</taxon>
        <taxon>Bacteroidia</taxon>
        <taxon>Bacteroidales</taxon>
        <taxon>Bacteroidaceae</taxon>
        <taxon>Bacteroides</taxon>
    </lineage>
</organism>
<evidence type="ECO:0000256" key="8">
    <source>
        <dbReference type="ARBA" id="ARBA00022968"/>
    </source>
</evidence>
<dbReference type="InterPro" id="IPR043538">
    <property type="entry name" value="XYLT"/>
</dbReference>
<dbReference type="GO" id="GO:0015012">
    <property type="term" value="P:heparan sulfate proteoglycan biosynthetic process"/>
    <property type="evidence" value="ECO:0007669"/>
    <property type="project" value="TreeGrafter"/>
</dbReference>
<dbReference type="InterPro" id="IPR003406">
    <property type="entry name" value="Glyco_trans_14"/>
</dbReference>
<evidence type="ECO:0000256" key="9">
    <source>
        <dbReference type="ARBA" id="ARBA00022989"/>
    </source>
</evidence>
<evidence type="ECO:0000256" key="2">
    <source>
        <dbReference type="ARBA" id="ARBA00004648"/>
    </source>
</evidence>
<keyword evidence="7" id="KW-0256">Endoplasmic reticulum</keyword>
<dbReference type="GO" id="GO:0016020">
    <property type="term" value="C:membrane"/>
    <property type="evidence" value="ECO:0007669"/>
    <property type="project" value="InterPro"/>
</dbReference>
<evidence type="ECO:0000256" key="13">
    <source>
        <dbReference type="ARBA" id="ARBA00023180"/>
    </source>
</evidence>
<keyword evidence="11" id="KW-0472">Membrane</keyword>
<evidence type="ECO:0000313" key="15">
    <source>
        <dbReference type="EMBL" id="NME85387.1"/>
    </source>
</evidence>
<keyword evidence="8" id="KW-0735">Signal-anchor</keyword>
<keyword evidence="10" id="KW-0333">Golgi apparatus</keyword>
<evidence type="ECO:0000256" key="10">
    <source>
        <dbReference type="ARBA" id="ARBA00023034"/>
    </source>
</evidence>
<keyword evidence="12" id="KW-1015">Disulfide bond</keyword>
<dbReference type="Pfam" id="PF02485">
    <property type="entry name" value="Branch"/>
    <property type="match status" value="1"/>
</dbReference>
<dbReference type="GO" id="GO:0030158">
    <property type="term" value="F:protein xylosyltransferase activity"/>
    <property type="evidence" value="ECO:0007669"/>
    <property type="project" value="InterPro"/>
</dbReference>
<accession>A0A414MB14</accession>
<evidence type="ECO:0000313" key="16">
    <source>
        <dbReference type="EMBL" id="RHF08254.1"/>
    </source>
</evidence>
<dbReference type="PANTHER" id="PTHR46025">
    <property type="entry name" value="XYLOSYLTRANSFERASE OXT"/>
    <property type="match status" value="1"/>
</dbReference>
<evidence type="ECO:0000256" key="6">
    <source>
        <dbReference type="ARBA" id="ARBA00022723"/>
    </source>
</evidence>
<evidence type="ECO:0000256" key="11">
    <source>
        <dbReference type="ARBA" id="ARBA00023136"/>
    </source>
</evidence>
<proteinExistence type="predicted"/>
<evidence type="ECO:0000313" key="17">
    <source>
        <dbReference type="Proteomes" id="UP000283538"/>
    </source>
</evidence>